<protein>
    <submittedName>
        <fullName evidence="2">Uncharacterized protein</fullName>
    </submittedName>
</protein>
<evidence type="ECO:0000256" key="1">
    <source>
        <dbReference type="SAM" id="MobiDB-lite"/>
    </source>
</evidence>
<organism evidence="2 3">
    <name type="scientific">Cryptolaemus montrouzieri</name>
    <dbReference type="NCBI Taxonomy" id="559131"/>
    <lineage>
        <taxon>Eukaryota</taxon>
        <taxon>Metazoa</taxon>
        <taxon>Ecdysozoa</taxon>
        <taxon>Arthropoda</taxon>
        <taxon>Hexapoda</taxon>
        <taxon>Insecta</taxon>
        <taxon>Pterygota</taxon>
        <taxon>Neoptera</taxon>
        <taxon>Endopterygota</taxon>
        <taxon>Coleoptera</taxon>
        <taxon>Polyphaga</taxon>
        <taxon>Cucujiformia</taxon>
        <taxon>Coccinelloidea</taxon>
        <taxon>Coccinellidae</taxon>
        <taxon>Scymninae</taxon>
        <taxon>Scymnini</taxon>
        <taxon>Cryptolaemus</taxon>
    </lineage>
</organism>
<dbReference type="EMBL" id="JABFTP020000124">
    <property type="protein sequence ID" value="KAL3278942.1"/>
    <property type="molecule type" value="Genomic_DNA"/>
</dbReference>
<feature type="compositionally biased region" description="Acidic residues" evidence="1">
    <location>
        <begin position="78"/>
        <end position="94"/>
    </location>
</feature>
<name>A0ABD2NKL0_9CUCU</name>
<proteinExistence type="predicted"/>
<feature type="compositionally biased region" description="Low complexity" evidence="1">
    <location>
        <begin position="95"/>
        <end position="108"/>
    </location>
</feature>
<evidence type="ECO:0000313" key="2">
    <source>
        <dbReference type="EMBL" id="KAL3278942.1"/>
    </source>
</evidence>
<keyword evidence="3" id="KW-1185">Reference proteome</keyword>
<dbReference type="Proteomes" id="UP001516400">
    <property type="component" value="Unassembled WGS sequence"/>
</dbReference>
<feature type="region of interest" description="Disordered" evidence="1">
    <location>
        <begin position="33"/>
        <end position="119"/>
    </location>
</feature>
<dbReference type="AlphaFoldDB" id="A0ABD2NKL0"/>
<accession>A0ABD2NKL0</accession>
<reference evidence="2 3" key="1">
    <citation type="journal article" date="2021" name="BMC Biol.">
        <title>Horizontally acquired antibacterial genes associated with adaptive radiation of ladybird beetles.</title>
        <authorList>
            <person name="Li H.S."/>
            <person name="Tang X.F."/>
            <person name="Huang Y.H."/>
            <person name="Xu Z.Y."/>
            <person name="Chen M.L."/>
            <person name="Du X.Y."/>
            <person name="Qiu B.Y."/>
            <person name="Chen P.T."/>
            <person name="Zhang W."/>
            <person name="Slipinski A."/>
            <person name="Escalona H.E."/>
            <person name="Waterhouse R.M."/>
            <person name="Zwick A."/>
            <person name="Pang H."/>
        </authorList>
    </citation>
    <scope>NUCLEOTIDE SEQUENCE [LARGE SCALE GENOMIC DNA]</scope>
    <source>
        <strain evidence="2">SYSU2018</strain>
    </source>
</reference>
<gene>
    <name evidence="2" type="ORF">HHI36_016460</name>
</gene>
<evidence type="ECO:0000313" key="3">
    <source>
        <dbReference type="Proteomes" id="UP001516400"/>
    </source>
</evidence>
<comment type="caution">
    <text evidence="2">The sequence shown here is derived from an EMBL/GenBank/DDBJ whole genome shotgun (WGS) entry which is preliminary data.</text>
</comment>
<sequence length="119" mass="13036">MHKLAVVEGRHDAPNRDFVSHINFTETDFGNSLRLQLRADDPQPTPPTPGTSLQNHDTDQIESSRNSSVIDDPKDSENSIDDENYGPAGEESDSNSDSSIEFSNNSVSRKVITVTTAGY</sequence>